<evidence type="ECO:0000256" key="2">
    <source>
        <dbReference type="SAM" id="MobiDB-lite"/>
    </source>
</evidence>
<feature type="compositionally biased region" description="Polar residues" evidence="2">
    <location>
        <begin position="1"/>
        <end position="11"/>
    </location>
</feature>
<feature type="coiled-coil region" evidence="1">
    <location>
        <begin position="60"/>
        <end position="87"/>
    </location>
</feature>
<protein>
    <submittedName>
        <fullName evidence="3">Oidioi.mRNA.OKI2018_I69.PAR.g12958.t1.cds</fullName>
    </submittedName>
</protein>
<keyword evidence="1" id="KW-0175">Coiled coil</keyword>
<evidence type="ECO:0000313" key="3">
    <source>
        <dbReference type="EMBL" id="CAG5091300.1"/>
    </source>
</evidence>
<evidence type="ECO:0000313" key="4">
    <source>
        <dbReference type="Proteomes" id="UP001158576"/>
    </source>
</evidence>
<accession>A0ABN7S2J7</accession>
<organism evidence="3 4">
    <name type="scientific">Oikopleura dioica</name>
    <name type="common">Tunicate</name>
    <dbReference type="NCBI Taxonomy" id="34765"/>
    <lineage>
        <taxon>Eukaryota</taxon>
        <taxon>Metazoa</taxon>
        <taxon>Chordata</taxon>
        <taxon>Tunicata</taxon>
        <taxon>Appendicularia</taxon>
        <taxon>Copelata</taxon>
        <taxon>Oikopleuridae</taxon>
        <taxon>Oikopleura</taxon>
    </lineage>
</organism>
<evidence type="ECO:0000256" key="1">
    <source>
        <dbReference type="SAM" id="Coils"/>
    </source>
</evidence>
<reference evidence="3 4" key="1">
    <citation type="submission" date="2021-04" db="EMBL/GenBank/DDBJ databases">
        <authorList>
            <person name="Bliznina A."/>
        </authorList>
    </citation>
    <scope>NUCLEOTIDE SEQUENCE [LARGE SCALE GENOMIC DNA]</scope>
</reference>
<dbReference type="EMBL" id="OU015568">
    <property type="protein sequence ID" value="CAG5091300.1"/>
    <property type="molecule type" value="Genomic_DNA"/>
</dbReference>
<proteinExistence type="predicted"/>
<feature type="region of interest" description="Disordered" evidence="2">
    <location>
        <begin position="1"/>
        <end position="43"/>
    </location>
</feature>
<gene>
    <name evidence="3" type="ORF">OKIOD_LOCUS4516</name>
</gene>
<name>A0ABN7S2J7_OIKDI</name>
<keyword evidence="4" id="KW-1185">Reference proteome</keyword>
<dbReference type="Proteomes" id="UP001158576">
    <property type="component" value="Chromosome PAR"/>
</dbReference>
<sequence>MNSESILINSSPEKERSSQKKPVYIARKTSKLPSAGNSGIHKDRKPIFVKGLIPTSYDSAQQLMIDNEEKKRKKKLLKEKFARLEARRAERLNLKPPKLALEKSRNVVPKVEIMRFDESGLVEAPTQEKPKIEEKIFTKPRSIISTDRDIREIFSSTAIAKTEVEMKPLCSKSFIYQKKEKVKKLTREEKRNLMRLDVNLWIAEMQSEME</sequence>